<dbReference type="AlphaFoldDB" id="A0A452E663"/>
<dbReference type="SUPFAM" id="SSF143113">
    <property type="entry name" value="NAP-like"/>
    <property type="match status" value="1"/>
</dbReference>
<organism evidence="4 5">
    <name type="scientific">Capra hircus</name>
    <name type="common">Goat</name>
    <dbReference type="NCBI Taxonomy" id="9925"/>
    <lineage>
        <taxon>Eukaryota</taxon>
        <taxon>Metazoa</taxon>
        <taxon>Chordata</taxon>
        <taxon>Craniata</taxon>
        <taxon>Vertebrata</taxon>
        <taxon>Euteleostomi</taxon>
        <taxon>Mammalia</taxon>
        <taxon>Eutheria</taxon>
        <taxon>Laurasiatheria</taxon>
        <taxon>Artiodactyla</taxon>
        <taxon>Ruminantia</taxon>
        <taxon>Pecora</taxon>
        <taxon>Bovidae</taxon>
        <taxon>Caprinae</taxon>
        <taxon>Capra</taxon>
    </lineage>
</organism>
<name>A0A452E663_CAPHI</name>
<dbReference type="GO" id="GO:0006334">
    <property type="term" value="P:nucleosome assembly"/>
    <property type="evidence" value="ECO:0007669"/>
    <property type="project" value="InterPro"/>
</dbReference>
<reference evidence="5" key="1">
    <citation type="submission" date="2016-04" db="EMBL/GenBank/DDBJ databases">
        <title>Polished mammalian reference genomes with single-molecule sequencing and chromosome conformation capture applied to the Capra hircus genome.</title>
        <authorList>
            <person name="Bickhart D.M."/>
            <person name="Koren S."/>
            <person name="Rosen B."/>
            <person name="Hastie A."/>
            <person name="Liachko I."/>
            <person name="Sullivan S.T."/>
            <person name="Burton J."/>
            <person name="Sayre B.L."/>
            <person name="Huson H.J."/>
            <person name="Lee J."/>
            <person name="Lam E."/>
            <person name="Kelley C.M."/>
            <person name="Hutchison J.L."/>
            <person name="Zhou Y."/>
            <person name="Sun J."/>
            <person name="Crisa A."/>
            <person name="Schwartz J.C."/>
            <person name="Hammond J.A."/>
            <person name="Schroeder S.G."/>
            <person name="Liu G.E."/>
            <person name="Dunham M."/>
            <person name="Shendure J."/>
            <person name="Sonstegard T.S."/>
            <person name="Phillippy A.M."/>
            <person name="Van Tassell C.P."/>
            <person name="Smith T.P."/>
        </authorList>
    </citation>
    <scope>NUCLEOTIDE SEQUENCE [LARGE SCALE GENOMIC DNA]</scope>
</reference>
<proteinExistence type="inferred from homology"/>
<feature type="region of interest" description="Disordered" evidence="3">
    <location>
        <begin position="86"/>
        <end position="112"/>
    </location>
</feature>
<dbReference type="GeneTree" id="ENSGT00940000162417"/>
<evidence type="ECO:0000256" key="2">
    <source>
        <dbReference type="RuleBase" id="RU003876"/>
    </source>
</evidence>
<evidence type="ECO:0000313" key="4">
    <source>
        <dbReference type="Ensembl" id="ENSCHIP00000007468.1"/>
    </source>
</evidence>
<dbReference type="InterPro" id="IPR002164">
    <property type="entry name" value="NAP_family"/>
</dbReference>
<reference evidence="4" key="2">
    <citation type="submission" date="2025-08" db="UniProtKB">
        <authorList>
            <consortium name="Ensembl"/>
        </authorList>
    </citation>
    <scope>IDENTIFICATION</scope>
</reference>
<dbReference type="GO" id="GO:0005634">
    <property type="term" value="C:nucleus"/>
    <property type="evidence" value="ECO:0007669"/>
    <property type="project" value="InterPro"/>
</dbReference>
<evidence type="ECO:0008006" key="6">
    <source>
        <dbReference type="Google" id="ProtNLM"/>
    </source>
</evidence>
<feature type="region of interest" description="Disordered" evidence="3">
    <location>
        <begin position="1"/>
        <end position="38"/>
    </location>
</feature>
<dbReference type="OMA" id="EPRMETD"/>
<dbReference type="Pfam" id="PF00956">
    <property type="entry name" value="NAP"/>
    <property type="match status" value="1"/>
</dbReference>
<dbReference type="PANTHER" id="PTHR11875">
    <property type="entry name" value="TESTIS-SPECIFIC Y-ENCODED PROTEIN"/>
    <property type="match status" value="1"/>
</dbReference>
<sequence length="310" mass="35267">SRPFASAPARGHGQGQGERERGSEEGGSVPGPPTFLVVSPVVTPGAEATLFRVEAVKGHEALVDGEVLQLLAEDVVEEVEIVVEEEQQQRSSQELEEKTVEEQGQERPRGPSERQVLEVLQALAALQVELSSKHEKNRRAYVQFMHKNHQRRKCHLAPRSAIIQGICGFWAKAIINHPQVSFMISDQDKDFLGYMIDLKVQVRSHVRSHCKLIFSFGHNPYFLNTVIIKEYYLDITGYRAHRSTPVHWFWDFEWGAPSHRLDTRSLNFLKWVSGHNCPESNRIAEVGFEDVWDGPLKYYPREEGSSMRGN</sequence>
<gene>
    <name evidence="4" type="primary">LOC108634813</name>
</gene>
<dbReference type="Gene3D" id="3.30.1120.90">
    <property type="entry name" value="Nucleosome assembly protein"/>
    <property type="match status" value="1"/>
</dbReference>
<accession>A0A452E663</accession>
<protein>
    <recommendedName>
        <fullName evidence="6">Testis-specific Y-encoded protein 1-like</fullName>
    </recommendedName>
</protein>
<keyword evidence="5" id="KW-1185">Reference proteome</keyword>
<dbReference type="STRING" id="9925.ENSCHIP00000007468"/>
<feature type="compositionally biased region" description="Basic and acidic residues" evidence="3">
    <location>
        <begin position="93"/>
        <end position="112"/>
    </location>
</feature>
<comment type="similarity">
    <text evidence="1 2">Belongs to the nucleosome assembly protein (NAP) family.</text>
</comment>
<evidence type="ECO:0000256" key="1">
    <source>
        <dbReference type="ARBA" id="ARBA00009947"/>
    </source>
</evidence>
<dbReference type="Proteomes" id="UP000291000">
    <property type="component" value="Unassembled WGS sequence"/>
</dbReference>
<dbReference type="InterPro" id="IPR037231">
    <property type="entry name" value="NAP-like_sf"/>
</dbReference>
<reference evidence="4" key="3">
    <citation type="submission" date="2025-09" db="UniProtKB">
        <authorList>
            <consortium name="Ensembl"/>
        </authorList>
    </citation>
    <scope>IDENTIFICATION</scope>
</reference>
<evidence type="ECO:0000313" key="5">
    <source>
        <dbReference type="Proteomes" id="UP000291000"/>
    </source>
</evidence>
<dbReference type="Ensembl" id="ENSCHIT00000015212.1">
    <property type="protein sequence ID" value="ENSCHIP00000007468.1"/>
    <property type="gene ID" value="ENSCHIG00000010957.1"/>
</dbReference>
<evidence type="ECO:0000256" key="3">
    <source>
        <dbReference type="SAM" id="MobiDB-lite"/>
    </source>
</evidence>